<dbReference type="AlphaFoldDB" id="A0A1V4HM58"/>
<dbReference type="SUPFAM" id="SSF47384">
    <property type="entry name" value="Homodimeric domain of signal transducing histidine kinase"/>
    <property type="match status" value="1"/>
</dbReference>
<keyword evidence="4" id="KW-1003">Cell membrane</keyword>
<keyword evidence="12" id="KW-0902">Two-component regulatory system</keyword>
<dbReference type="Pfam" id="PF00512">
    <property type="entry name" value="HisKA"/>
    <property type="match status" value="1"/>
</dbReference>
<dbReference type="SUPFAM" id="SSF55874">
    <property type="entry name" value="ATPase domain of HSP90 chaperone/DNA topoisomerase II/histidine kinase"/>
    <property type="match status" value="1"/>
</dbReference>
<dbReference type="SMART" id="SM00387">
    <property type="entry name" value="HATPase_c"/>
    <property type="match status" value="1"/>
</dbReference>
<keyword evidence="8" id="KW-0547">Nucleotide-binding</keyword>
<evidence type="ECO:0000256" key="4">
    <source>
        <dbReference type="ARBA" id="ARBA00022475"/>
    </source>
</evidence>
<dbReference type="InterPro" id="IPR003660">
    <property type="entry name" value="HAMP_dom"/>
</dbReference>
<keyword evidence="13 14" id="KW-0472">Membrane</keyword>
<feature type="domain" description="Histidine kinase" evidence="15">
    <location>
        <begin position="221"/>
        <end position="435"/>
    </location>
</feature>
<dbReference type="InterPro" id="IPR050398">
    <property type="entry name" value="HssS/ArlS-like"/>
</dbReference>
<protein>
    <recommendedName>
        <fullName evidence="3">histidine kinase</fullName>
        <ecNumber evidence="3">2.7.13.3</ecNumber>
    </recommendedName>
</protein>
<name>A0A1V4HM58_9BACL</name>
<dbReference type="Proteomes" id="UP000190626">
    <property type="component" value="Unassembled WGS sequence"/>
</dbReference>
<dbReference type="PROSITE" id="PS50885">
    <property type="entry name" value="HAMP"/>
    <property type="match status" value="1"/>
</dbReference>
<evidence type="ECO:0000256" key="11">
    <source>
        <dbReference type="ARBA" id="ARBA00022989"/>
    </source>
</evidence>
<dbReference type="Gene3D" id="1.10.287.130">
    <property type="match status" value="1"/>
</dbReference>
<evidence type="ECO:0000256" key="12">
    <source>
        <dbReference type="ARBA" id="ARBA00023012"/>
    </source>
</evidence>
<comment type="subcellular location">
    <subcellularLocation>
        <location evidence="2">Cell membrane</location>
        <topology evidence="2">Multi-pass membrane protein</topology>
    </subcellularLocation>
</comment>
<dbReference type="SMART" id="SM00388">
    <property type="entry name" value="HisKA"/>
    <property type="match status" value="1"/>
</dbReference>
<evidence type="ECO:0000313" key="18">
    <source>
        <dbReference type="Proteomes" id="UP000190626"/>
    </source>
</evidence>
<evidence type="ECO:0000313" key="17">
    <source>
        <dbReference type="EMBL" id="OPH58100.1"/>
    </source>
</evidence>
<dbReference type="PROSITE" id="PS50109">
    <property type="entry name" value="HIS_KIN"/>
    <property type="match status" value="1"/>
</dbReference>
<keyword evidence="18" id="KW-1185">Reference proteome</keyword>
<feature type="domain" description="HAMP" evidence="16">
    <location>
        <begin position="157"/>
        <end position="206"/>
    </location>
</feature>
<dbReference type="FunFam" id="1.10.287.130:FF:000008">
    <property type="entry name" value="Two-component sensor histidine kinase"/>
    <property type="match status" value="1"/>
</dbReference>
<gene>
    <name evidence="17" type="ORF">BC351_24455</name>
</gene>
<proteinExistence type="predicted"/>
<evidence type="ECO:0000256" key="1">
    <source>
        <dbReference type="ARBA" id="ARBA00000085"/>
    </source>
</evidence>
<keyword evidence="7 14" id="KW-0812">Transmembrane</keyword>
<evidence type="ECO:0000259" key="16">
    <source>
        <dbReference type="PROSITE" id="PS50885"/>
    </source>
</evidence>
<dbReference type="InterPro" id="IPR004358">
    <property type="entry name" value="Sig_transdc_His_kin-like_C"/>
</dbReference>
<feature type="transmembrane region" description="Helical" evidence="14">
    <location>
        <begin position="135"/>
        <end position="155"/>
    </location>
</feature>
<dbReference type="Pfam" id="PF02518">
    <property type="entry name" value="HATPase_c"/>
    <property type="match status" value="1"/>
</dbReference>
<reference evidence="18" key="1">
    <citation type="submission" date="2016-07" db="EMBL/GenBank/DDBJ databases">
        <authorList>
            <person name="Florea S."/>
            <person name="Webb J.S."/>
            <person name="Jaromczyk J."/>
            <person name="Schardl C.L."/>
        </authorList>
    </citation>
    <scope>NUCLEOTIDE SEQUENCE [LARGE SCALE GENOMIC DNA]</scope>
    <source>
        <strain evidence="18">CY1</strain>
    </source>
</reference>
<evidence type="ECO:0000259" key="15">
    <source>
        <dbReference type="PROSITE" id="PS50109"/>
    </source>
</evidence>
<keyword evidence="6" id="KW-0808">Transferase</keyword>
<keyword evidence="10" id="KW-0067">ATP-binding</keyword>
<dbReference type="GO" id="GO:0000155">
    <property type="term" value="F:phosphorelay sensor kinase activity"/>
    <property type="evidence" value="ECO:0007669"/>
    <property type="project" value="InterPro"/>
</dbReference>
<dbReference type="STRING" id="1469647.BC351_24455"/>
<evidence type="ECO:0000256" key="7">
    <source>
        <dbReference type="ARBA" id="ARBA00022692"/>
    </source>
</evidence>
<dbReference type="InterPro" id="IPR003594">
    <property type="entry name" value="HATPase_dom"/>
</dbReference>
<dbReference type="EMBL" id="MBTG01000011">
    <property type="protein sequence ID" value="OPH58100.1"/>
    <property type="molecule type" value="Genomic_DNA"/>
</dbReference>
<feature type="transmembrane region" description="Helical" evidence="14">
    <location>
        <begin position="12"/>
        <end position="31"/>
    </location>
</feature>
<dbReference type="GO" id="GO:0005524">
    <property type="term" value="F:ATP binding"/>
    <property type="evidence" value="ECO:0007669"/>
    <property type="project" value="UniProtKB-KW"/>
</dbReference>
<organism evidence="17 18">
    <name type="scientific">Paenibacillus ferrarius</name>
    <dbReference type="NCBI Taxonomy" id="1469647"/>
    <lineage>
        <taxon>Bacteria</taxon>
        <taxon>Bacillati</taxon>
        <taxon>Bacillota</taxon>
        <taxon>Bacilli</taxon>
        <taxon>Bacillales</taxon>
        <taxon>Paenibacillaceae</taxon>
        <taxon>Paenibacillus</taxon>
    </lineage>
</organism>
<dbReference type="GO" id="GO:0005886">
    <property type="term" value="C:plasma membrane"/>
    <property type="evidence" value="ECO:0007669"/>
    <property type="project" value="UniProtKB-SubCell"/>
</dbReference>
<dbReference type="PANTHER" id="PTHR45528:SF1">
    <property type="entry name" value="SENSOR HISTIDINE KINASE CPXA"/>
    <property type="match status" value="1"/>
</dbReference>
<dbReference type="RefSeq" id="WP_208629710.1">
    <property type="nucleotide sequence ID" value="NZ_MBTG01000011.1"/>
</dbReference>
<keyword evidence="11 14" id="KW-1133">Transmembrane helix</keyword>
<dbReference type="PANTHER" id="PTHR45528">
    <property type="entry name" value="SENSOR HISTIDINE KINASE CPXA"/>
    <property type="match status" value="1"/>
</dbReference>
<dbReference type="EC" id="2.7.13.3" evidence="3"/>
<dbReference type="Gene3D" id="3.30.565.10">
    <property type="entry name" value="Histidine kinase-like ATPase, C-terminal domain"/>
    <property type="match status" value="1"/>
</dbReference>
<feature type="transmembrane region" description="Helical" evidence="14">
    <location>
        <begin position="107"/>
        <end position="129"/>
    </location>
</feature>
<sequence>MDIKLRKGKADRIVLIDPLVLIVAVILGGVLLIDEYSYVPGLNLGFSTSSFIQKLLAAIILGLLAGRLFLYFHRPLNERSLWHGSVLMDCFRFWSTGIRTSLQNWRITFVLIIMFLLTAIAGIFAWQVAIYRYELGWFILYELLYLLFFVPYILAKLRRFIAILNGSKEISEGNIQNAIQDTGKDALSQLAGYINNMKAGYQSALENQMKSERLKTELITNVSHDLKTPLTSIINYVDLLKKEDLSTETARTYIETLDRKALRLKLLIEDLFEISKMTSGTVELDIEYVDVATLLTQAIAESNTNMGQASHVIRERIAKFPIQAHLDGNKIWRVFENLIGNAQKYSLPGTRIYIYLDESDDMVLFKIQNTSAYEIDFAAEELFERFKRADESRQTEGSGLGLAIVKSIIELHGGEIRVEIHGDQFNVILHLPKQRLIYKS</sequence>
<dbReference type="InterPro" id="IPR036097">
    <property type="entry name" value="HisK_dim/P_sf"/>
</dbReference>
<evidence type="ECO:0000256" key="3">
    <source>
        <dbReference type="ARBA" id="ARBA00012438"/>
    </source>
</evidence>
<dbReference type="PRINTS" id="PR00344">
    <property type="entry name" value="BCTRLSENSOR"/>
</dbReference>
<evidence type="ECO:0000256" key="2">
    <source>
        <dbReference type="ARBA" id="ARBA00004651"/>
    </source>
</evidence>
<dbReference type="InterPro" id="IPR036890">
    <property type="entry name" value="HATPase_C_sf"/>
</dbReference>
<evidence type="ECO:0000256" key="6">
    <source>
        <dbReference type="ARBA" id="ARBA00022679"/>
    </source>
</evidence>
<keyword evidence="9" id="KW-0418">Kinase</keyword>
<evidence type="ECO:0000256" key="10">
    <source>
        <dbReference type="ARBA" id="ARBA00022840"/>
    </source>
</evidence>
<keyword evidence="5" id="KW-0597">Phosphoprotein</keyword>
<accession>A0A1V4HM58</accession>
<dbReference type="CDD" id="cd00082">
    <property type="entry name" value="HisKA"/>
    <property type="match status" value="1"/>
</dbReference>
<comment type="caution">
    <text evidence="17">The sequence shown here is derived from an EMBL/GenBank/DDBJ whole genome shotgun (WGS) entry which is preliminary data.</text>
</comment>
<dbReference type="InterPro" id="IPR003661">
    <property type="entry name" value="HisK_dim/P_dom"/>
</dbReference>
<evidence type="ECO:0000256" key="14">
    <source>
        <dbReference type="SAM" id="Phobius"/>
    </source>
</evidence>
<evidence type="ECO:0000256" key="5">
    <source>
        <dbReference type="ARBA" id="ARBA00022553"/>
    </source>
</evidence>
<evidence type="ECO:0000256" key="8">
    <source>
        <dbReference type="ARBA" id="ARBA00022741"/>
    </source>
</evidence>
<evidence type="ECO:0000256" key="9">
    <source>
        <dbReference type="ARBA" id="ARBA00022777"/>
    </source>
</evidence>
<comment type="catalytic activity">
    <reaction evidence="1">
        <text>ATP + protein L-histidine = ADP + protein N-phospho-L-histidine.</text>
        <dbReference type="EC" id="2.7.13.3"/>
    </reaction>
</comment>
<evidence type="ECO:0000256" key="13">
    <source>
        <dbReference type="ARBA" id="ARBA00023136"/>
    </source>
</evidence>
<feature type="transmembrane region" description="Helical" evidence="14">
    <location>
        <begin position="51"/>
        <end position="72"/>
    </location>
</feature>
<dbReference type="InterPro" id="IPR005467">
    <property type="entry name" value="His_kinase_dom"/>
</dbReference>